<proteinExistence type="inferred from homology"/>
<gene>
    <name evidence="2" type="ORF">M6B38_377460</name>
</gene>
<evidence type="ECO:0000313" key="2">
    <source>
        <dbReference type="EMBL" id="KAJ6825657.1"/>
    </source>
</evidence>
<dbReference type="PANTHER" id="PTHR13890:SF26">
    <property type="entry name" value="MAGNESIUM TRANSPORTER MRS2-1"/>
    <property type="match status" value="1"/>
</dbReference>
<comment type="similarity">
    <text evidence="1">Belongs to the CorA metal ion transporter (MIT) (TC 1.A.35.5) family.</text>
</comment>
<evidence type="ECO:0000313" key="3">
    <source>
        <dbReference type="Proteomes" id="UP001140949"/>
    </source>
</evidence>
<dbReference type="PANTHER" id="PTHR13890">
    <property type="entry name" value="RNA SPLICING PROTEIN MRS2, MITOCHONDRIAL"/>
    <property type="match status" value="1"/>
</dbReference>
<dbReference type="EMBL" id="JANAVB010021599">
    <property type="protein sequence ID" value="KAJ6825657.1"/>
    <property type="molecule type" value="Genomic_DNA"/>
</dbReference>
<dbReference type="InterPro" id="IPR039204">
    <property type="entry name" value="MRS2-like"/>
</dbReference>
<accession>A0AAX6GB83</accession>
<dbReference type="Proteomes" id="UP001140949">
    <property type="component" value="Unassembled WGS sequence"/>
</dbReference>
<reference evidence="2" key="2">
    <citation type="submission" date="2023-04" db="EMBL/GenBank/DDBJ databases">
        <authorList>
            <person name="Bruccoleri R.E."/>
            <person name="Oakeley E.J."/>
            <person name="Faust A.-M."/>
            <person name="Dessus-Babus S."/>
            <person name="Altorfer M."/>
            <person name="Burckhardt D."/>
            <person name="Oertli M."/>
            <person name="Naumann U."/>
            <person name="Petersen F."/>
            <person name="Wong J."/>
        </authorList>
    </citation>
    <scope>NUCLEOTIDE SEQUENCE</scope>
    <source>
        <strain evidence="2">GSM-AAB239-AS_SAM_17_03QT</strain>
        <tissue evidence="2">Leaf</tissue>
    </source>
</reference>
<comment type="caution">
    <text evidence="2">The sequence shown here is derived from an EMBL/GenBank/DDBJ whole genome shotgun (WGS) entry which is preliminary data.</text>
</comment>
<protein>
    <submittedName>
        <fullName evidence="2">Magnesium transporter MRS2-1-like</fullName>
    </submittedName>
</protein>
<name>A0AAX6GB83_IRIPA</name>
<dbReference type="Pfam" id="PF22099">
    <property type="entry name" value="MRS2-like"/>
    <property type="match status" value="1"/>
</dbReference>
<keyword evidence="3" id="KW-1185">Reference proteome</keyword>
<dbReference type="GO" id="GO:0015095">
    <property type="term" value="F:magnesium ion transmembrane transporter activity"/>
    <property type="evidence" value="ECO:0007669"/>
    <property type="project" value="TreeGrafter"/>
</dbReference>
<dbReference type="AlphaFoldDB" id="A0AAX6GB83"/>
<organism evidence="2 3">
    <name type="scientific">Iris pallida</name>
    <name type="common">Sweet iris</name>
    <dbReference type="NCBI Taxonomy" id="29817"/>
    <lineage>
        <taxon>Eukaryota</taxon>
        <taxon>Viridiplantae</taxon>
        <taxon>Streptophyta</taxon>
        <taxon>Embryophyta</taxon>
        <taxon>Tracheophyta</taxon>
        <taxon>Spermatophyta</taxon>
        <taxon>Magnoliopsida</taxon>
        <taxon>Liliopsida</taxon>
        <taxon>Asparagales</taxon>
        <taxon>Iridaceae</taxon>
        <taxon>Iridoideae</taxon>
        <taxon>Irideae</taxon>
        <taxon>Iris</taxon>
    </lineage>
</organism>
<dbReference type="Gene3D" id="1.20.58.340">
    <property type="entry name" value="Magnesium transport protein CorA, transmembrane region"/>
    <property type="match status" value="1"/>
</dbReference>
<sequence length="110" mass="13039">MCLLEFVWLDDDITLRERHQKILRILLSWAAELEIEAYPLLDALTSKISTLNLERVRRLKSRLVVLTRRVQKVRDEIKQLMDGDGDMAKMYLTEKKRRMEAFYGDQSLQG</sequence>
<reference evidence="2" key="1">
    <citation type="journal article" date="2023" name="GigaByte">
        <title>Genome assembly of the bearded iris, Iris pallida Lam.</title>
        <authorList>
            <person name="Bruccoleri R.E."/>
            <person name="Oakeley E.J."/>
            <person name="Faust A.M.E."/>
            <person name="Altorfer M."/>
            <person name="Dessus-Babus S."/>
            <person name="Burckhardt D."/>
            <person name="Oertli M."/>
            <person name="Naumann U."/>
            <person name="Petersen F."/>
            <person name="Wong J."/>
        </authorList>
    </citation>
    <scope>NUCLEOTIDE SEQUENCE</scope>
    <source>
        <strain evidence="2">GSM-AAB239-AS_SAM_17_03QT</strain>
    </source>
</reference>
<evidence type="ECO:0000256" key="1">
    <source>
        <dbReference type="ARBA" id="ARBA00007535"/>
    </source>
</evidence>